<reference evidence="9" key="1">
    <citation type="submission" date="2023-07" db="EMBL/GenBank/DDBJ databases">
        <title>Duganella aceri sp. nov., isolated from tree sap.</title>
        <authorList>
            <person name="Kim I.S."/>
        </authorList>
    </citation>
    <scope>NUCLEOTIDE SEQUENCE [LARGE SCALE GENOMIC DNA]</scope>
    <source>
        <strain evidence="9">SAP-35</strain>
    </source>
</reference>
<feature type="transmembrane region" description="Helical" evidence="6">
    <location>
        <begin position="178"/>
        <end position="200"/>
    </location>
</feature>
<keyword evidence="2" id="KW-1003">Cell membrane</keyword>
<name>A0ABX0FGR7_9BURK</name>
<dbReference type="Gene3D" id="1.20.1250.20">
    <property type="entry name" value="MFS general substrate transporter like domains"/>
    <property type="match status" value="1"/>
</dbReference>
<keyword evidence="9" id="KW-1185">Reference proteome</keyword>
<dbReference type="PANTHER" id="PTHR43124">
    <property type="entry name" value="PURINE EFFLUX PUMP PBUE"/>
    <property type="match status" value="1"/>
</dbReference>
<dbReference type="InterPro" id="IPR020846">
    <property type="entry name" value="MFS_dom"/>
</dbReference>
<feature type="transmembrane region" description="Helical" evidence="6">
    <location>
        <begin position="344"/>
        <end position="366"/>
    </location>
</feature>
<evidence type="ECO:0000256" key="2">
    <source>
        <dbReference type="ARBA" id="ARBA00022475"/>
    </source>
</evidence>
<feature type="transmembrane region" description="Helical" evidence="6">
    <location>
        <begin position="372"/>
        <end position="391"/>
    </location>
</feature>
<evidence type="ECO:0000256" key="3">
    <source>
        <dbReference type="ARBA" id="ARBA00022692"/>
    </source>
</evidence>
<dbReference type="RefSeq" id="WP_166099715.1">
    <property type="nucleotide sequence ID" value="NZ_JAADJT010000002.1"/>
</dbReference>
<feature type="transmembrane region" description="Helical" evidence="6">
    <location>
        <begin position="87"/>
        <end position="111"/>
    </location>
</feature>
<comment type="caution">
    <text evidence="8">The sequence shown here is derived from an EMBL/GenBank/DDBJ whole genome shotgun (WGS) entry which is preliminary data.</text>
</comment>
<evidence type="ECO:0000256" key="5">
    <source>
        <dbReference type="ARBA" id="ARBA00023136"/>
    </source>
</evidence>
<dbReference type="Pfam" id="PF07690">
    <property type="entry name" value="MFS_1"/>
    <property type="match status" value="1"/>
</dbReference>
<feature type="transmembrane region" description="Helical" evidence="6">
    <location>
        <begin position="260"/>
        <end position="278"/>
    </location>
</feature>
<dbReference type="PROSITE" id="PS50850">
    <property type="entry name" value="MFS"/>
    <property type="match status" value="1"/>
</dbReference>
<gene>
    <name evidence="8" type="ORF">GW587_05610</name>
</gene>
<dbReference type="CDD" id="cd17324">
    <property type="entry name" value="MFS_NepI_like"/>
    <property type="match status" value="1"/>
</dbReference>
<feature type="transmembrane region" description="Helical" evidence="6">
    <location>
        <begin position="59"/>
        <end position="80"/>
    </location>
</feature>
<dbReference type="PANTHER" id="PTHR43124:SF3">
    <property type="entry name" value="CHLORAMPHENICOL EFFLUX PUMP RV0191"/>
    <property type="match status" value="1"/>
</dbReference>
<feature type="domain" description="Major facilitator superfamily (MFS) profile" evidence="7">
    <location>
        <begin position="22"/>
        <end position="396"/>
    </location>
</feature>
<dbReference type="Proteomes" id="UP000666369">
    <property type="component" value="Unassembled WGS sequence"/>
</dbReference>
<evidence type="ECO:0000256" key="6">
    <source>
        <dbReference type="SAM" id="Phobius"/>
    </source>
</evidence>
<proteinExistence type="predicted"/>
<organism evidence="8 9">
    <name type="scientific">Duganella aceris</name>
    <dbReference type="NCBI Taxonomy" id="2703883"/>
    <lineage>
        <taxon>Bacteria</taxon>
        <taxon>Pseudomonadati</taxon>
        <taxon>Pseudomonadota</taxon>
        <taxon>Betaproteobacteria</taxon>
        <taxon>Burkholderiales</taxon>
        <taxon>Oxalobacteraceae</taxon>
        <taxon>Telluria group</taxon>
        <taxon>Duganella</taxon>
    </lineage>
</organism>
<accession>A0ABX0FGR7</accession>
<sequence length="403" mass="41403">MSAVLETAVKEGGAISRTSWLGVLAIAFGAFAMVFAELLPVGLLSGISRDLRVQEGTAGMIVSITALLAFIAAPATALAAGRMDRRLVLIGLTLLTIVSSVISALAPNFIVLFAARVVLGVGLGGFWAVAVPAAARLVPADKAHVSSTAVMSGISIAAVLAVPAGSMIGGYFDWRVAFIVATVIPVIVLVLQMIYLPKIVMDDHVGISDLTGVLKSPRNAAALVVLACAVAGQYAGYTYIAPYLSQVTQIETKLLSTLLFVYGLFSIGGNFLGGGLAARSRHGTVLGNMTVFLLALLALSAFGANLWIASISLLVWAVVWGVVPVSTQLWIFGGARDKPEALGAVVVAVFQAAISLGSFVGGLAVNSVSVHSAMWLGAIIVALGIAMVVVVGRIDQRGSHADA</sequence>
<protein>
    <submittedName>
        <fullName evidence="8">MFS transporter</fullName>
    </submittedName>
</protein>
<feature type="transmembrane region" description="Helical" evidence="6">
    <location>
        <begin position="220"/>
        <end position="240"/>
    </location>
</feature>
<dbReference type="InterPro" id="IPR036259">
    <property type="entry name" value="MFS_trans_sf"/>
</dbReference>
<feature type="transmembrane region" description="Helical" evidence="6">
    <location>
        <begin position="20"/>
        <end position="39"/>
    </location>
</feature>
<feature type="transmembrane region" description="Helical" evidence="6">
    <location>
        <begin position="285"/>
        <end position="307"/>
    </location>
</feature>
<feature type="transmembrane region" description="Helical" evidence="6">
    <location>
        <begin position="313"/>
        <end position="332"/>
    </location>
</feature>
<evidence type="ECO:0000256" key="4">
    <source>
        <dbReference type="ARBA" id="ARBA00022989"/>
    </source>
</evidence>
<feature type="transmembrane region" description="Helical" evidence="6">
    <location>
        <begin position="117"/>
        <end position="138"/>
    </location>
</feature>
<dbReference type="InterPro" id="IPR050189">
    <property type="entry name" value="MFS_Efflux_Transporters"/>
</dbReference>
<comment type="subcellular location">
    <subcellularLocation>
        <location evidence="1">Cell membrane</location>
        <topology evidence="1">Multi-pass membrane protein</topology>
    </subcellularLocation>
</comment>
<evidence type="ECO:0000313" key="9">
    <source>
        <dbReference type="Proteomes" id="UP000666369"/>
    </source>
</evidence>
<dbReference type="EMBL" id="JAADJT010000002">
    <property type="protein sequence ID" value="NGZ83736.1"/>
    <property type="molecule type" value="Genomic_DNA"/>
</dbReference>
<keyword evidence="3 6" id="KW-0812">Transmembrane</keyword>
<evidence type="ECO:0000256" key="1">
    <source>
        <dbReference type="ARBA" id="ARBA00004651"/>
    </source>
</evidence>
<evidence type="ECO:0000313" key="8">
    <source>
        <dbReference type="EMBL" id="NGZ83736.1"/>
    </source>
</evidence>
<keyword evidence="4 6" id="KW-1133">Transmembrane helix</keyword>
<dbReference type="InterPro" id="IPR011701">
    <property type="entry name" value="MFS"/>
</dbReference>
<dbReference type="SUPFAM" id="SSF103473">
    <property type="entry name" value="MFS general substrate transporter"/>
    <property type="match status" value="1"/>
</dbReference>
<feature type="transmembrane region" description="Helical" evidence="6">
    <location>
        <begin position="150"/>
        <end position="172"/>
    </location>
</feature>
<keyword evidence="5 6" id="KW-0472">Membrane</keyword>
<evidence type="ECO:0000259" key="7">
    <source>
        <dbReference type="PROSITE" id="PS50850"/>
    </source>
</evidence>